<gene>
    <name evidence="1" type="ORF">Celaphus_00010693</name>
</gene>
<feature type="non-terminal residue" evidence="1">
    <location>
        <position position="126"/>
    </location>
</feature>
<dbReference type="AlphaFoldDB" id="A0A212C9R4"/>
<feature type="non-terminal residue" evidence="1">
    <location>
        <position position="1"/>
    </location>
</feature>
<evidence type="ECO:0000313" key="2">
    <source>
        <dbReference type="Proteomes" id="UP000242450"/>
    </source>
</evidence>
<comment type="caution">
    <text evidence="1">The sequence shown here is derived from an EMBL/GenBank/DDBJ whole genome shotgun (WGS) entry which is preliminary data.</text>
</comment>
<dbReference type="EMBL" id="MKHE01000024">
    <property type="protein sequence ID" value="OWK02733.1"/>
    <property type="molecule type" value="Genomic_DNA"/>
</dbReference>
<proteinExistence type="predicted"/>
<name>A0A212C9R4_CEREH</name>
<organism evidence="1 2">
    <name type="scientific">Cervus elaphus hippelaphus</name>
    <name type="common">European red deer</name>
    <dbReference type="NCBI Taxonomy" id="46360"/>
    <lineage>
        <taxon>Eukaryota</taxon>
        <taxon>Metazoa</taxon>
        <taxon>Chordata</taxon>
        <taxon>Craniata</taxon>
        <taxon>Vertebrata</taxon>
        <taxon>Euteleostomi</taxon>
        <taxon>Mammalia</taxon>
        <taxon>Eutheria</taxon>
        <taxon>Laurasiatheria</taxon>
        <taxon>Artiodactyla</taxon>
        <taxon>Ruminantia</taxon>
        <taxon>Pecora</taxon>
        <taxon>Cervidae</taxon>
        <taxon>Cervinae</taxon>
        <taxon>Cervus</taxon>
    </lineage>
</organism>
<dbReference type="Proteomes" id="UP000242450">
    <property type="component" value="Chromosome 24"/>
</dbReference>
<accession>A0A212C9R4</accession>
<sequence>GSPWHLPGRVPPAAGSCRPFQMSARCSEAATTLISGPRWPPAVQRVVFPWTEAAGLDSGRAHTERGPAVCAVLWVTPLRACVQPAVRSLHRWPRSGPVQLSRVTARTVSYCHATEGHVEQTGIPAG</sequence>
<reference evidence="1 2" key="1">
    <citation type="journal article" date="2018" name="Mol. Genet. Genomics">
        <title>The red deer Cervus elaphus genome CerEla1.0: sequencing, annotating, genes, and chromosomes.</title>
        <authorList>
            <person name="Bana N.A."/>
            <person name="Nyiri A."/>
            <person name="Nagy J."/>
            <person name="Frank K."/>
            <person name="Nagy T."/>
            <person name="Steger V."/>
            <person name="Schiller M."/>
            <person name="Lakatos P."/>
            <person name="Sugar L."/>
            <person name="Horn P."/>
            <person name="Barta E."/>
            <person name="Orosz L."/>
        </authorList>
    </citation>
    <scope>NUCLEOTIDE SEQUENCE [LARGE SCALE GENOMIC DNA]</scope>
    <source>
        <strain evidence="1">Hungarian</strain>
    </source>
</reference>
<keyword evidence="2" id="KW-1185">Reference proteome</keyword>
<evidence type="ECO:0000313" key="1">
    <source>
        <dbReference type="EMBL" id="OWK02733.1"/>
    </source>
</evidence>
<protein>
    <submittedName>
        <fullName evidence="1">Uncharacterized protein</fullName>
    </submittedName>
</protein>